<reference evidence="1" key="1">
    <citation type="submission" date="2019-08" db="EMBL/GenBank/DDBJ databases">
        <authorList>
            <person name="Kucharzyk K."/>
            <person name="Murdoch R.W."/>
            <person name="Higgins S."/>
            <person name="Loffler F."/>
        </authorList>
    </citation>
    <scope>NUCLEOTIDE SEQUENCE</scope>
</reference>
<name>A0A645AB78_9ZZZZ</name>
<dbReference type="AlphaFoldDB" id="A0A645AB78"/>
<accession>A0A645AB78</accession>
<proteinExistence type="predicted"/>
<comment type="caution">
    <text evidence="1">The sequence shown here is derived from an EMBL/GenBank/DDBJ whole genome shotgun (WGS) entry which is preliminary data.</text>
</comment>
<organism evidence="1">
    <name type="scientific">bioreactor metagenome</name>
    <dbReference type="NCBI Taxonomy" id="1076179"/>
    <lineage>
        <taxon>unclassified sequences</taxon>
        <taxon>metagenomes</taxon>
        <taxon>ecological metagenomes</taxon>
    </lineage>
</organism>
<protein>
    <submittedName>
        <fullName evidence="1">Uncharacterized protein</fullName>
    </submittedName>
</protein>
<dbReference type="EMBL" id="VSSQ01011946">
    <property type="protein sequence ID" value="MPM48083.1"/>
    <property type="molecule type" value="Genomic_DNA"/>
</dbReference>
<evidence type="ECO:0000313" key="1">
    <source>
        <dbReference type="EMBL" id="MPM48083.1"/>
    </source>
</evidence>
<sequence length="75" mass="9021">MCSKIEIDFVFTLGYFGFKMVLNLYIKASTVYRELKSVVNSYRLCLGSLMIFKIDKLYWRTRIYLFTHIIIYSNK</sequence>
<gene>
    <name evidence="1" type="ORF">SDC9_94805</name>
</gene>